<feature type="transmembrane region" description="Helical" evidence="1">
    <location>
        <begin position="5"/>
        <end position="24"/>
    </location>
</feature>
<keyword evidence="1" id="KW-0472">Membrane</keyword>
<reference evidence="2" key="1">
    <citation type="submission" date="2023-10" db="EMBL/GenBank/DDBJ databases">
        <title>Genome sequence of Blautia coccoides DSM 935.</title>
        <authorList>
            <person name="Boeer T."/>
            <person name="Bengelsdorf F.R."/>
            <person name="Daniel R."/>
            <person name="Poehlein A."/>
        </authorList>
    </citation>
    <scope>NUCLEOTIDE SEQUENCE [LARGE SCALE GENOMIC DNA]</scope>
    <source>
        <strain evidence="2">DSM 935</strain>
    </source>
</reference>
<keyword evidence="1" id="KW-0812">Transmembrane</keyword>
<sequence>MRHIYIRWTLGVIWIAAAIISGVSGSLEMAGLYLLLGGIFLYSAYTTGKKDKEDKGGR</sequence>
<evidence type="ECO:0000313" key="3">
    <source>
        <dbReference type="Proteomes" id="UP001325248"/>
    </source>
</evidence>
<dbReference type="EMBL" id="CP136422">
    <property type="protein sequence ID" value="WPX74429.1"/>
    <property type="molecule type" value="Genomic_DNA"/>
</dbReference>
<keyword evidence="1" id="KW-1133">Transmembrane helix</keyword>
<accession>A0ABZ0UEI8</accession>
<evidence type="ECO:0000313" key="2">
    <source>
        <dbReference type="EMBL" id="WPX74429.1"/>
    </source>
</evidence>
<feature type="transmembrane region" description="Helical" evidence="1">
    <location>
        <begin position="30"/>
        <end position="48"/>
    </location>
</feature>
<evidence type="ECO:0000256" key="1">
    <source>
        <dbReference type="SAM" id="Phobius"/>
    </source>
</evidence>
<organism evidence="2 3">
    <name type="scientific">Blautia producta</name>
    <dbReference type="NCBI Taxonomy" id="33035"/>
    <lineage>
        <taxon>Bacteria</taxon>
        <taxon>Bacillati</taxon>
        <taxon>Bacillota</taxon>
        <taxon>Clostridia</taxon>
        <taxon>Lachnospirales</taxon>
        <taxon>Lachnospiraceae</taxon>
        <taxon>Blautia</taxon>
    </lineage>
</organism>
<protein>
    <submittedName>
        <fullName evidence="2">Uncharacterized protein</fullName>
    </submittedName>
</protein>
<proteinExistence type="predicted"/>
<gene>
    <name evidence="2" type="ORF">BLCOC_27860</name>
</gene>
<name>A0ABZ0UEI8_9FIRM</name>
<keyword evidence="3" id="KW-1185">Reference proteome</keyword>
<dbReference type="Proteomes" id="UP001325248">
    <property type="component" value="Chromosome"/>
</dbReference>